<feature type="transmembrane region" description="Helical" evidence="1">
    <location>
        <begin position="160"/>
        <end position="183"/>
    </location>
</feature>
<proteinExistence type="predicted"/>
<feature type="transmembrane region" description="Helical" evidence="1">
    <location>
        <begin position="117"/>
        <end position="136"/>
    </location>
</feature>
<dbReference type="Proteomes" id="UP001430360">
    <property type="component" value="Unassembled WGS sequence"/>
</dbReference>
<keyword evidence="1" id="KW-0812">Transmembrane</keyword>
<evidence type="ECO:0000256" key="1">
    <source>
        <dbReference type="SAM" id="Phobius"/>
    </source>
</evidence>
<feature type="transmembrane region" description="Helical" evidence="1">
    <location>
        <begin position="190"/>
        <end position="208"/>
    </location>
</feature>
<evidence type="ECO:0000313" key="3">
    <source>
        <dbReference type="Proteomes" id="UP001430360"/>
    </source>
</evidence>
<keyword evidence="1" id="KW-1133">Transmembrane helix</keyword>
<dbReference type="RefSeq" id="WP_232136750.1">
    <property type="nucleotide sequence ID" value="NZ_CP089507.1"/>
</dbReference>
<accession>A0ABS8UFK4</accession>
<feature type="transmembrane region" description="Helical" evidence="1">
    <location>
        <begin position="28"/>
        <end position="47"/>
    </location>
</feature>
<dbReference type="EMBL" id="JAJQKU010000003">
    <property type="protein sequence ID" value="MCD9097670.1"/>
    <property type="molecule type" value="Genomic_DNA"/>
</dbReference>
<reference evidence="2" key="1">
    <citation type="submission" date="2021-12" db="EMBL/GenBank/DDBJ databases">
        <authorList>
            <person name="Ulrich A."/>
        </authorList>
    </citation>
    <scope>NUCLEOTIDE SEQUENCE</scope>
    <source>
        <strain evidence="2">A1P009</strain>
    </source>
</reference>
<protein>
    <submittedName>
        <fullName evidence="2">EpsG family protein</fullName>
    </submittedName>
</protein>
<feature type="transmembrane region" description="Helical" evidence="1">
    <location>
        <begin position="228"/>
        <end position="247"/>
    </location>
</feature>
<dbReference type="InterPro" id="IPR049458">
    <property type="entry name" value="EpsG-like"/>
</dbReference>
<organism evidence="2 3">
    <name type="scientific">Luteimonas fraxinea</name>
    <dbReference type="NCBI Taxonomy" id="2901869"/>
    <lineage>
        <taxon>Bacteria</taxon>
        <taxon>Pseudomonadati</taxon>
        <taxon>Pseudomonadota</taxon>
        <taxon>Gammaproteobacteria</taxon>
        <taxon>Lysobacterales</taxon>
        <taxon>Lysobacteraceae</taxon>
        <taxon>Luteimonas</taxon>
    </lineage>
</organism>
<feature type="transmembrane region" description="Helical" evidence="1">
    <location>
        <begin position="259"/>
        <end position="278"/>
    </location>
</feature>
<comment type="caution">
    <text evidence="2">The sequence shown here is derived from an EMBL/GenBank/DDBJ whole genome shotgun (WGS) entry which is preliminary data.</text>
</comment>
<dbReference type="Pfam" id="PF14897">
    <property type="entry name" value="EpsG"/>
    <property type="match status" value="1"/>
</dbReference>
<feature type="transmembrane region" description="Helical" evidence="1">
    <location>
        <begin position="92"/>
        <end position="110"/>
    </location>
</feature>
<feature type="transmembrane region" description="Helical" evidence="1">
    <location>
        <begin position="312"/>
        <end position="330"/>
    </location>
</feature>
<gene>
    <name evidence="2" type="ORF">LTT95_12045</name>
</gene>
<name>A0ABS8UFK4_9GAMM</name>
<reference evidence="2" key="2">
    <citation type="journal article" date="2022" name="Syst. Appl. Microbiol.">
        <title>Physiological and genomic characterisation of Luteimonas fraxinea sp. nov., a bacterial species associated with trees tolerant to ash dieback.</title>
        <authorList>
            <person name="Ulrich K."/>
            <person name="Becker R."/>
            <person name="Behrendt U."/>
            <person name="Kube M."/>
            <person name="Schneck V."/>
            <person name="Ulrich A."/>
        </authorList>
    </citation>
    <scope>NUCLEOTIDE SEQUENCE</scope>
    <source>
        <strain evidence="2">A1P009</strain>
    </source>
</reference>
<sequence>MIMYWCMFLLPALALLTPRRLPASQAKVAWVIVGAFFALIIGFRFEVGSDWFTYLNHFDMVAAMSFREALSFKDPAYYGVSWIVSKLGGDKTWVNFVSAICLMWGTVVFSRRQPLPWLALLVAVPYMLIVVGMGYTRQGAALGLALLALSALGDGRLKRFVFFALAGATFHKSAVLLLPIAGLSASRNRLLTAALMVVAMIGTYFLLIESSADFLWQTYVGDQKQSEGGAVRVMMNAVPAVLFLLFRKRLVVDEEERKLWIWMSLFALACIPMLAFASTAVDRIALYMIPLQMYVFSRLPGLARTTATRTPFVLAIIAYYAAVQFVWLNFAGHAGDWLPYRFAPFV</sequence>
<evidence type="ECO:0000313" key="2">
    <source>
        <dbReference type="EMBL" id="MCD9097670.1"/>
    </source>
</evidence>
<keyword evidence="1" id="KW-0472">Membrane</keyword>
<keyword evidence="3" id="KW-1185">Reference proteome</keyword>